<organism evidence="2 3">
    <name type="scientific">Aspergillus bertholletiae</name>
    <dbReference type="NCBI Taxonomy" id="1226010"/>
    <lineage>
        <taxon>Eukaryota</taxon>
        <taxon>Fungi</taxon>
        <taxon>Dikarya</taxon>
        <taxon>Ascomycota</taxon>
        <taxon>Pezizomycotina</taxon>
        <taxon>Eurotiomycetes</taxon>
        <taxon>Eurotiomycetidae</taxon>
        <taxon>Eurotiales</taxon>
        <taxon>Aspergillaceae</taxon>
        <taxon>Aspergillus</taxon>
        <taxon>Aspergillus subgen. Circumdati</taxon>
    </lineage>
</organism>
<feature type="transmembrane region" description="Helical" evidence="1">
    <location>
        <begin position="92"/>
        <end position="112"/>
    </location>
</feature>
<evidence type="ECO:0008006" key="4">
    <source>
        <dbReference type="Google" id="ProtNLM"/>
    </source>
</evidence>
<name>A0A5N7BJC1_9EURO</name>
<keyword evidence="1" id="KW-1133">Transmembrane helix</keyword>
<keyword evidence="3" id="KW-1185">Reference proteome</keyword>
<protein>
    <recommendedName>
        <fullName evidence="4">Transmembrane protein</fullName>
    </recommendedName>
</protein>
<dbReference type="EMBL" id="ML736167">
    <property type="protein sequence ID" value="KAE8381884.1"/>
    <property type="molecule type" value="Genomic_DNA"/>
</dbReference>
<proteinExistence type="predicted"/>
<gene>
    <name evidence="2" type="ORF">BDV26DRAFT_56333</name>
</gene>
<sequence>MMSSTEATRIWQQAPNFPTTIPNLYHDKSSVVPSSSQLIFIPDNSIYSNMPESFATVRNRRSDELARLADEHMQHDLRQEDRDILKSAATRVSLWTSIGSAVGIGLGLYVAFRLRSSRKAFFDVFRAQEKPTQVVFADGRTESIPDITPLLKPTTLGDFATYFFASAGGLFLGGELGKNDCFMGGAASGSRSITADPERQKRIETAFRRFRADVLRKEADALDRGESVTDKMF</sequence>
<evidence type="ECO:0000313" key="2">
    <source>
        <dbReference type="EMBL" id="KAE8381884.1"/>
    </source>
</evidence>
<dbReference type="AlphaFoldDB" id="A0A5N7BJC1"/>
<dbReference type="Proteomes" id="UP000326198">
    <property type="component" value="Unassembled WGS sequence"/>
</dbReference>
<keyword evidence="1" id="KW-0812">Transmembrane</keyword>
<evidence type="ECO:0000256" key="1">
    <source>
        <dbReference type="SAM" id="Phobius"/>
    </source>
</evidence>
<dbReference type="OrthoDB" id="3365267at2759"/>
<accession>A0A5N7BJC1</accession>
<keyword evidence="1" id="KW-0472">Membrane</keyword>
<evidence type="ECO:0000313" key="3">
    <source>
        <dbReference type="Proteomes" id="UP000326198"/>
    </source>
</evidence>
<reference evidence="2 3" key="1">
    <citation type="submission" date="2019-04" db="EMBL/GenBank/DDBJ databases">
        <title>Friends and foes A comparative genomics studyof 23 Aspergillus species from section Flavi.</title>
        <authorList>
            <consortium name="DOE Joint Genome Institute"/>
            <person name="Kjaerbolling I."/>
            <person name="Vesth T."/>
            <person name="Frisvad J.C."/>
            <person name="Nybo J.L."/>
            <person name="Theobald S."/>
            <person name="Kildgaard S."/>
            <person name="Isbrandt T."/>
            <person name="Kuo A."/>
            <person name="Sato A."/>
            <person name="Lyhne E.K."/>
            <person name="Kogle M.E."/>
            <person name="Wiebenga A."/>
            <person name="Kun R.S."/>
            <person name="Lubbers R.J."/>
            <person name="Makela M.R."/>
            <person name="Barry K."/>
            <person name="Chovatia M."/>
            <person name="Clum A."/>
            <person name="Daum C."/>
            <person name="Haridas S."/>
            <person name="He G."/>
            <person name="LaButti K."/>
            <person name="Lipzen A."/>
            <person name="Mondo S."/>
            <person name="Riley R."/>
            <person name="Salamov A."/>
            <person name="Simmons B.A."/>
            <person name="Magnuson J.K."/>
            <person name="Henrissat B."/>
            <person name="Mortensen U.H."/>
            <person name="Larsen T.O."/>
            <person name="Devries R.P."/>
            <person name="Grigoriev I.V."/>
            <person name="Machida M."/>
            <person name="Baker S.E."/>
            <person name="Andersen M.R."/>
        </authorList>
    </citation>
    <scope>NUCLEOTIDE SEQUENCE [LARGE SCALE GENOMIC DNA]</scope>
    <source>
        <strain evidence="2 3">IBT 29228</strain>
    </source>
</reference>